<keyword evidence="2" id="KW-1185">Reference proteome</keyword>
<gene>
    <name evidence="1" type="ORF">RISK_005314</name>
</gene>
<protein>
    <submittedName>
        <fullName evidence="1">Uncharacterized protein</fullName>
    </submittedName>
</protein>
<dbReference type="STRING" id="595434.RISK_005314"/>
<dbReference type="EMBL" id="LECT01000044">
    <property type="protein sequence ID" value="KLU02248.1"/>
    <property type="molecule type" value="Genomic_DNA"/>
</dbReference>
<reference evidence="1" key="1">
    <citation type="submission" date="2015-05" db="EMBL/GenBank/DDBJ databases">
        <title>Permanent draft genome of Rhodopirellula islandicus K833.</title>
        <authorList>
            <person name="Kizina J."/>
            <person name="Richter M."/>
            <person name="Glockner F.O."/>
            <person name="Harder J."/>
        </authorList>
    </citation>
    <scope>NUCLEOTIDE SEQUENCE [LARGE SCALE GENOMIC DNA]</scope>
    <source>
        <strain evidence="1">K833</strain>
    </source>
</reference>
<evidence type="ECO:0000313" key="1">
    <source>
        <dbReference type="EMBL" id="KLU02248.1"/>
    </source>
</evidence>
<organism evidence="1 2">
    <name type="scientific">Rhodopirellula islandica</name>
    <dbReference type="NCBI Taxonomy" id="595434"/>
    <lineage>
        <taxon>Bacteria</taxon>
        <taxon>Pseudomonadati</taxon>
        <taxon>Planctomycetota</taxon>
        <taxon>Planctomycetia</taxon>
        <taxon>Pirellulales</taxon>
        <taxon>Pirellulaceae</taxon>
        <taxon>Rhodopirellula</taxon>
    </lineage>
</organism>
<evidence type="ECO:0000313" key="2">
    <source>
        <dbReference type="Proteomes" id="UP000036367"/>
    </source>
</evidence>
<comment type="caution">
    <text evidence="1">The sequence shown here is derived from an EMBL/GenBank/DDBJ whole genome shotgun (WGS) entry which is preliminary data.</text>
</comment>
<accession>A0A0J1B6M6</accession>
<sequence>MIGDGLSLVGWDRLQILFSDQTTSDGRRTCFRITGQARECGTLNAANASLHDPNSFLSDSMSFPENG</sequence>
<proteinExistence type="predicted"/>
<name>A0A0J1B6M6_RHOIS</name>
<dbReference type="Proteomes" id="UP000036367">
    <property type="component" value="Unassembled WGS sequence"/>
</dbReference>
<dbReference type="AlphaFoldDB" id="A0A0J1B6M6"/>